<comment type="subcellular location">
    <subcellularLocation>
        <location evidence="1">Cell membrane</location>
        <topology evidence="1">Multi-pass membrane protein</topology>
    </subcellularLocation>
</comment>
<dbReference type="InterPro" id="IPR051676">
    <property type="entry name" value="UPF0053_domain"/>
</dbReference>
<evidence type="ECO:0000256" key="6">
    <source>
        <dbReference type="ARBA" id="ARBA00022989"/>
    </source>
</evidence>
<evidence type="ECO:0000259" key="14">
    <source>
        <dbReference type="PROSITE" id="PS51846"/>
    </source>
</evidence>
<evidence type="ECO:0000256" key="9">
    <source>
        <dbReference type="PROSITE-ProRule" id="PRU00703"/>
    </source>
</evidence>
<accession>A0ABR8Z0X2</accession>
<dbReference type="SUPFAM" id="SSF54631">
    <property type="entry name" value="CBS-domain pair"/>
    <property type="match status" value="1"/>
</dbReference>
<dbReference type="InterPro" id="IPR002550">
    <property type="entry name" value="CNNM"/>
</dbReference>
<evidence type="ECO:0000313" key="16">
    <source>
        <dbReference type="Proteomes" id="UP000661894"/>
    </source>
</evidence>
<dbReference type="InterPro" id="IPR036318">
    <property type="entry name" value="FAD-bd_PCMH-like_sf"/>
</dbReference>
<organism evidence="15 16">
    <name type="scientific">Oceanitalea stevensii</name>
    <dbReference type="NCBI Taxonomy" id="2763072"/>
    <lineage>
        <taxon>Bacteria</taxon>
        <taxon>Bacillati</taxon>
        <taxon>Actinomycetota</taxon>
        <taxon>Actinomycetes</taxon>
        <taxon>Micrococcales</taxon>
        <taxon>Bogoriellaceae</taxon>
        <taxon>Georgenia</taxon>
    </lineage>
</organism>
<evidence type="ECO:0000256" key="7">
    <source>
        <dbReference type="ARBA" id="ARBA00023122"/>
    </source>
</evidence>
<keyword evidence="4 10" id="KW-0812">Transmembrane</keyword>
<evidence type="ECO:0000256" key="11">
    <source>
        <dbReference type="SAM" id="MobiDB-lite"/>
    </source>
</evidence>
<evidence type="ECO:0000256" key="5">
    <source>
        <dbReference type="ARBA" id="ARBA00022737"/>
    </source>
</evidence>
<dbReference type="InterPro" id="IPR016169">
    <property type="entry name" value="FAD-bd_PCMH_sub2"/>
</dbReference>
<feature type="region of interest" description="Disordered" evidence="11">
    <location>
        <begin position="425"/>
        <end position="444"/>
    </location>
</feature>
<feature type="transmembrane region" description="Helical" evidence="12">
    <location>
        <begin position="103"/>
        <end position="123"/>
    </location>
</feature>
<gene>
    <name evidence="15" type="ORF">H9624_04150</name>
</gene>
<dbReference type="RefSeq" id="WP_251838621.1">
    <property type="nucleotide sequence ID" value="NZ_JACSPO010000001.1"/>
</dbReference>
<dbReference type="PANTHER" id="PTHR43099">
    <property type="entry name" value="UPF0053 PROTEIN YRKA"/>
    <property type="match status" value="1"/>
</dbReference>
<keyword evidence="6 10" id="KW-1133">Transmembrane helix</keyword>
<evidence type="ECO:0000256" key="3">
    <source>
        <dbReference type="ARBA" id="ARBA00022475"/>
    </source>
</evidence>
<dbReference type="InterPro" id="IPR000644">
    <property type="entry name" value="CBS_dom"/>
</dbReference>
<feature type="domain" description="CNNM transmembrane" evidence="14">
    <location>
        <begin position="1"/>
        <end position="201"/>
    </location>
</feature>
<dbReference type="SMART" id="SM01091">
    <property type="entry name" value="CorC_HlyC"/>
    <property type="match status" value="1"/>
</dbReference>
<feature type="domain" description="CBS" evidence="13">
    <location>
        <begin position="279"/>
        <end position="336"/>
    </location>
</feature>
<dbReference type="InterPro" id="IPR044751">
    <property type="entry name" value="Ion_transp-like_CBS"/>
</dbReference>
<name>A0ABR8Z0X2_9MICO</name>
<dbReference type="InterPro" id="IPR046342">
    <property type="entry name" value="CBS_dom_sf"/>
</dbReference>
<dbReference type="PROSITE" id="PS51846">
    <property type="entry name" value="CNNM"/>
    <property type="match status" value="1"/>
</dbReference>
<dbReference type="PROSITE" id="PS51371">
    <property type="entry name" value="CBS"/>
    <property type="match status" value="2"/>
</dbReference>
<dbReference type="InterPro" id="IPR005170">
    <property type="entry name" value="Transptr-assoc_dom"/>
</dbReference>
<proteinExistence type="inferred from homology"/>
<dbReference type="Pfam" id="PF03471">
    <property type="entry name" value="CorC_HlyC"/>
    <property type="match status" value="1"/>
</dbReference>
<evidence type="ECO:0000256" key="12">
    <source>
        <dbReference type="SAM" id="Phobius"/>
    </source>
</evidence>
<dbReference type="SUPFAM" id="SSF56176">
    <property type="entry name" value="FAD-binding/transporter-associated domain-like"/>
    <property type="match status" value="1"/>
</dbReference>
<protein>
    <submittedName>
        <fullName evidence="15">HlyC/CorC family transporter</fullName>
    </submittedName>
</protein>
<keyword evidence="5" id="KW-0677">Repeat</keyword>
<feature type="transmembrane region" description="Helical" evidence="12">
    <location>
        <begin position="6"/>
        <end position="29"/>
    </location>
</feature>
<evidence type="ECO:0000256" key="4">
    <source>
        <dbReference type="ARBA" id="ARBA00022692"/>
    </source>
</evidence>
<evidence type="ECO:0000313" key="15">
    <source>
        <dbReference type="EMBL" id="MBD8061514.1"/>
    </source>
</evidence>
<sequence length="444" mass="47161">MTDLVVDISLVFAFVLLGGVFAASEIALVSLRDSQVRALAEKGGPGARVARLTEDSNRFLSSVQIGVTLAGFFSASFGAAQIAPQVSPALESLGLGSGVASTVAFVGTTVLISYLSLVFGELVPKRLAMQSAERFAVVVATPLDWIATAMRPVIWLLGASTNLVMRLLGRDPHEQREEIGAEELRSMVAQHESIGAVERDMVVDILAVGDRGVEEIMTPRTEVEFLDADLPVGEAQALVSTLEHSRYPVRGRNDDDVLGFIHVRDLISISPGARVVGDLVRQVPFFPTGKRVLSALTDMRTQNAHLAVVVDEYGGTDGIVTLEDVVEEFVGEINDEYDRPEPGVRARGEVGDVAGLLGRADVAKVLDRELPEGPFDTLAGFVVTRLGRMPEVGDAVEWDGLTLTVAALDGRRVDRLHVRATAEADGDGATAVAGADPGVAGQHP</sequence>
<keyword evidence="8 10" id="KW-0472">Membrane</keyword>
<reference evidence="15 16" key="1">
    <citation type="submission" date="2020-08" db="EMBL/GenBank/DDBJ databases">
        <title>A Genomic Blueprint of the Chicken Gut Microbiome.</title>
        <authorList>
            <person name="Gilroy R."/>
            <person name="Ravi A."/>
            <person name="Getino M."/>
            <person name="Pursley I."/>
            <person name="Horton D.L."/>
            <person name="Alikhan N.-F."/>
            <person name="Baker D."/>
            <person name="Gharbi K."/>
            <person name="Hall N."/>
            <person name="Watson M."/>
            <person name="Adriaenssens E.M."/>
            <person name="Foster-Nyarko E."/>
            <person name="Jarju S."/>
            <person name="Secka A."/>
            <person name="Antonio M."/>
            <person name="Oren A."/>
            <person name="Chaudhuri R."/>
            <person name="La Ragione R.M."/>
            <person name="Hildebrand F."/>
            <person name="Pallen M.J."/>
        </authorList>
    </citation>
    <scope>NUCLEOTIDE SEQUENCE [LARGE SCALE GENOMIC DNA]</scope>
    <source>
        <strain evidence="15 16">Sa1BUA1</strain>
    </source>
</reference>
<keyword evidence="16" id="KW-1185">Reference proteome</keyword>
<dbReference type="EMBL" id="JACSPO010000001">
    <property type="protein sequence ID" value="MBD8061514.1"/>
    <property type="molecule type" value="Genomic_DNA"/>
</dbReference>
<dbReference type="Gene3D" id="3.10.580.10">
    <property type="entry name" value="CBS-domain"/>
    <property type="match status" value="1"/>
</dbReference>
<evidence type="ECO:0000256" key="8">
    <source>
        <dbReference type="ARBA" id="ARBA00023136"/>
    </source>
</evidence>
<dbReference type="Pfam" id="PF01595">
    <property type="entry name" value="CNNM"/>
    <property type="match status" value="1"/>
</dbReference>
<dbReference type="CDD" id="cd04590">
    <property type="entry name" value="CBS_pair_CorC_HlyC_assoc"/>
    <property type="match status" value="1"/>
</dbReference>
<comment type="caution">
    <text evidence="15">The sequence shown here is derived from an EMBL/GenBank/DDBJ whole genome shotgun (WGS) entry which is preliminary data.</text>
</comment>
<dbReference type="Pfam" id="PF00571">
    <property type="entry name" value="CBS"/>
    <property type="match status" value="2"/>
</dbReference>
<dbReference type="Gene3D" id="3.30.465.10">
    <property type="match status" value="1"/>
</dbReference>
<feature type="domain" description="CBS" evidence="13">
    <location>
        <begin position="217"/>
        <end position="276"/>
    </location>
</feature>
<evidence type="ECO:0000256" key="2">
    <source>
        <dbReference type="ARBA" id="ARBA00006337"/>
    </source>
</evidence>
<feature type="transmembrane region" description="Helical" evidence="12">
    <location>
        <begin position="59"/>
        <end position="83"/>
    </location>
</feature>
<comment type="similarity">
    <text evidence="2">Belongs to the UPF0053 family.</text>
</comment>
<keyword evidence="3" id="KW-1003">Cell membrane</keyword>
<evidence type="ECO:0000256" key="1">
    <source>
        <dbReference type="ARBA" id="ARBA00004651"/>
    </source>
</evidence>
<dbReference type="Proteomes" id="UP000661894">
    <property type="component" value="Unassembled WGS sequence"/>
</dbReference>
<feature type="transmembrane region" description="Helical" evidence="12">
    <location>
        <begin position="135"/>
        <end position="157"/>
    </location>
</feature>
<evidence type="ECO:0000259" key="13">
    <source>
        <dbReference type="PROSITE" id="PS51371"/>
    </source>
</evidence>
<dbReference type="PANTHER" id="PTHR43099:SF5">
    <property type="entry name" value="HLYC_CORC FAMILY TRANSPORTER"/>
    <property type="match status" value="1"/>
</dbReference>
<keyword evidence="7 9" id="KW-0129">CBS domain</keyword>
<evidence type="ECO:0000256" key="10">
    <source>
        <dbReference type="PROSITE-ProRule" id="PRU01193"/>
    </source>
</evidence>